<dbReference type="InterPro" id="IPR050792">
    <property type="entry name" value="ADP-ribosylglycohydrolase"/>
</dbReference>
<gene>
    <name evidence="2" type="ordered locus">Sinac_4576</name>
</gene>
<dbReference type="InterPro" id="IPR005502">
    <property type="entry name" value="Ribosyl_crysJ1"/>
</dbReference>
<protein>
    <submittedName>
        <fullName evidence="2">ADP-ribosylglycohydrolase</fullName>
    </submittedName>
</protein>
<proteinExistence type="predicted"/>
<dbReference type="SUPFAM" id="SSF101478">
    <property type="entry name" value="ADP-ribosylglycohydrolase"/>
    <property type="match status" value="1"/>
</dbReference>
<dbReference type="OrthoDB" id="9798107at2"/>
<feature type="binding site" evidence="1">
    <location>
        <position position="261"/>
    </location>
    <ligand>
        <name>Mg(2+)</name>
        <dbReference type="ChEBI" id="CHEBI:18420"/>
        <label>1</label>
    </ligand>
</feature>
<dbReference type="RefSeq" id="WP_015247870.1">
    <property type="nucleotide sequence ID" value="NC_019892.1"/>
</dbReference>
<feature type="binding site" evidence="1">
    <location>
        <position position="258"/>
    </location>
    <ligand>
        <name>Mg(2+)</name>
        <dbReference type="ChEBI" id="CHEBI:18420"/>
        <label>1</label>
    </ligand>
</feature>
<dbReference type="AlphaFoldDB" id="L0DHA5"/>
<name>L0DHA5_SINAD</name>
<keyword evidence="1" id="KW-0479">Metal-binding</keyword>
<dbReference type="EMBL" id="CP003364">
    <property type="protein sequence ID" value="AGA28754.1"/>
    <property type="molecule type" value="Genomic_DNA"/>
</dbReference>
<feature type="binding site" evidence="1">
    <location>
        <position position="56"/>
    </location>
    <ligand>
        <name>Mg(2+)</name>
        <dbReference type="ChEBI" id="CHEBI:18420"/>
        <label>1</label>
    </ligand>
</feature>
<dbReference type="PANTHER" id="PTHR16222:SF12">
    <property type="entry name" value="ADP-RIBOSYLGLYCOHYDROLASE-RELATED"/>
    <property type="match status" value="1"/>
</dbReference>
<dbReference type="eggNOG" id="COG1397">
    <property type="taxonomic scope" value="Bacteria"/>
</dbReference>
<dbReference type="Gene3D" id="1.10.4080.10">
    <property type="entry name" value="ADP-ribosylation/Crystallin J1"/>
    <property type="match status" value="1"/>
</dbReference>
<feature type="binding site" evidence="1">
    <location>
        <position position="54"/>
    </location>
    <ligand>
        <name>Mg(2+)</name>
        <dbReference type="ChEBI" id="CHEBI:18420"/>
        <label>1</label>
    </ligand>
</feature>
<dbReference type="KEGG" id="saci:Sinac_4576"/>
<dbReference type="HOGENOM" id="CLU_024566_7_0_0"/>
<feature type="binding site" evidence="1">
    <location>
        <position position="55"/>
    </location>
    <ligand>
        <name>Mg(2+)</name>
        <dbReference type="ChEBI" id="CHEBI:18420"/>
        <label>1</label>
    </ligand>
</feature>
<dbReference type="InterPro" id="IPR036705">
    <property type="entry name" value="Ribosyl_crysJ1_sf"/>
</dbReference>
<dbReference type="GO" id="GO:0046872">
    <property type="term" value="F:metal ion binding"/>
    <property type="evidence" value="ECO:0007669"/>
    <property type="project" value="UniProtKB-KW"/>
</dbReference>
<sequence length="345" mass="36680">MTQNIADRLAGTLLGTALGDALGLPAEGMSAGAIARRFGRLDRFRLLGRTGFVSDDTEQSALVAQSLIRHPEDLERCVGAFRRSLLGWFCRLPWGVGLATVRACVRIGFGIRPTGVMSAGNGAAMRSAIVGAFFHDRAEPRRAFARALAQVTHRDQRAIEGALYVAELAAACTRSNPGTAAASCQQEARQVVTHPELGQAIDRARELALDGVSPDAAARLCGTSGYVVHTLAFATFCFVRQDHDPLSTLSEAIAVGGDTDSIGAILGAWLGALHGESHLPKDLINRIHDGPFGPSHLRSLAANLEQARSGQSSRSPSYSVTAALVRNLALYPIILGHGFRRLLPF</sequence>
<feature type="binding site" evidence="1">
    <location>
        <position position="260"/>
    </location>
    <ligand>
        <name>Mg(2+)</name>
        <dbReference type="ChEBI" id="CHEBI:18420"/>
        <label>1</label>
    </ligand>
</feature>
<keyword evidence="3" id="KW-1185">Reference proteome</keyword>
<keyword evidence="2" id="KW-0378">Hydrolase</keyword>
<comment type="cofactor">
    <cofactor evidence="1">
        <name>Mg(2+)</name>
        <dbReference type="ChEBI" id="CHEBI:18420"/>
    </cofactor>
    <text evidence="1">Binds 2 magnesium ions per subunit.</text>
</comment>
<reference evidence="2 3" key="1">
    <citation type="submission" date="2012-02" db="EMBL/GenBank/DDBJ databases">
        <title>Complete sequence of chromosome of Singulisphaera acidiphila DSM 18658.</title>
        <authorList>
            <consortium name="US DOE Joint Genome Institute (JGI-PGF)"/>
            <person name="Lucas S."/>
            <person name="Copeland A."/>
            <person name="Lapidus A."/>
            <person name="Glavina del Rio T."/>
            <person name="Dalin E."/>
            <person name="Tice H."/>
            <person name="Bruce D."/>
            <person name="Goodwin L."/>
            <person name="Pitluck S."/>
            <person name="Peters L."/>
            <person name="Ovchinnikova G."/>
            <person name="Chertkov O."/>
            <person name="Kyrpides N."/>
            <person name="Mavromatis K."/>
            <person name="Ivanova N."/>
            <person name="Brettin T."/>
            <person name="Detter J.C."/>
            <person name="Han C."/>
            <person name="Larimer F."/>
            <person name="Land M."/>
            <person name="Hauser L."/>
            <person name="Markowitz V."/>
            <person name="Cheng J.-F."/>
            <person name="Hugenholtz P."/>
            <person name="Woyke T."/>
            <person name="Wu D."/>
            <person name="Tindall B."/>
            <person name="Pomrenke H."/>
            <person name="Brambilla E."/>
            <person name="Klenk H.-P."/>
            <person name="Eisen J.A."/>
        </authorList>
    </citation>
    <scope>NUCLEOTIDE SEQUENCE [LARGE SCALE GENOMIC DNA]</scope>
    <source>
        <strain evidence="3">ATCC BAA-1392 / DSM 18658 / VKM B-2454 / MOB10</strain>
    </source>
</reference>
<evidence type="ECO:0000313" key="2">
    <source>
        <dbReference type="EMBL" id="AGA28754.1"/>
    </source>
</evidence>
<evidence type="ECO:0000313" key="3">
    <source>
        <dbReference type="Proteomes" id="UP000010798"/>
    </source>
</evidence>
<evidence type="ECO:0000256" key="1">
    <source>
        <dbReference type="PIRSR" id="PIRSR605502-1"/>
    </source>
</evidence>
<dbReference type="GO" id="GO:0016787">
    <property type="term" value="F:hydrolase activity"/>
    <property type="evidence" value="ECO:0007669"/>
    <property type="project" value="UniProtKB-KW"/>
</dbReference>
<dbReference type="Proteomes" id="UP000010798">
    <property type="component" value="Chromosome"/>
</dbReference>
<dbReference type="PANTHER" id="PTHR16222">
    <property type="entry name" value="ADP-RIBOSYLGLYCOHYDROLASE"/>
    <property type="match status" value="1"/>
</dbReference>
<accession>L0DHA5</accession>
<dbReference type="STRING" id="886293.Sinac_4576"/>
<keyword evidence="1" id="KW-0460">Magnesium</keyword>
<dbReference type="Pfam" id="PF03747">
    <property type="entry name" value="ADP_ribosyl_GH"/>
    <property type="match status" value="1"/>
</dbReference>
<organism evidence="2 3">
    <name type="scientific">Singulisphaera acidiphila (strain ATCC BAA-1392 / DSM 18658 / VKM B-2454 / MOB10)</name>
    <dbReference type="NCBI Taxonomy" id="886293"/>
    <lineage>
        <taxon>Bacteria</taxon>
        <taxon>Pseudomonadati</taxon>
        <taxon>Planctomycetota</taxon>
        <taxon>Planctomycetia</taxon>
        <taxon>Isosphaerales</taxon>
        <taxon>Isosphaeraceae</taxon>
        <taxon>Singulisphaera</taxon>
    </lineage>
</organism>